<dbReference type="AlphaFoldDB" id="A0AAD6V928"/>
<name>A0AAD6V928_9AGAR</name>
<evidence type="ECO:0000313" key="2">
    <source>
        <dbReference type="Proteomes" id="UP001219525"/>
    </source>
</evidence>
<protein>
    <submittedName>
        <fullName evidence="1">Uncharacterized protein</fullName>
    </submittedName>
</protein>
<gene>
    <name evidence="1" type="ORF">GGX14DRAFT_321368</name>
</gene>
<keyword evidence="2" id="KW-1185">Reference proteome</keyword>
<feature type="non-terminal residue" evidence="1">
    <location>
        <position position="185"/>
    </location>
</feature>
<accession>A0AAD6V928</accession>
<organism evidence="1 2">
    <name type="scientific">Mycena pura</name>
    <dbReference type="NCBI Taxonomy" id="153505"/>
    <lineage>
        <taxon>Eukaryota</taxon>
        <taxon>Fungi</taxon>
        <taxon>Dikarya</taxon>
        <taxon>Basidiomycota</taxon>
        <taxon>Agaricomycotina</taxon>
        <taxon>Agaricomycetes</taxon>
        <taxon>Agaricomycetidae</taxon>
        <taxon>Agaricales</taxon>
        <taxon>Marasmiineae</taxon>
        <taxon>Mycenaceae</taxon>
        <taxon>Mycena</taxon>
    </lineage>
</organism>
<comment type="caution">
    <text evidence="1">The sequence shown here is derived from an EMBL/GenBank/DDBJ whole genome shotgun (WGS) entry which is preliminary data.</text>
</comment>
<feature type="non-terminal residue" evidence="1">
    <location>
        <position position="1"/>
    </location>
</feature>
<sequence length="185" mass="20751">NLPEEGPDVIHSSADTRDQILALVNSTWDTGIAIGMQNLPSIIAPGSTIYCTDAKLATVRHVKNTAVLFIWMKISDAQLFTVPKSARYAVAFFVPSEAPFHVADLAFLLLRFQDFYIRDSDYERFNLISLSYHLGVGGTHGLLLYDNNLCHAFKKARKNARQNPAKYRSVQFGYPISTWPPENES</sequence>
<evidence type="ECO:0000313" key="1">
    <source>
        <dbReference type="EMBL" id="KAJ7200396.1"/>
    </source>
</evidence>
<dbReference type="EMBL" id="JARJCW010000063">
    <property type="protein sequence ID" value="KAJ7200396.1"/>
    <property type="molecule type" value="Genomic_DNA"/>
</dbReference>
<reference evidence="1" key="1">
    <citation type="submission" date="2023-03" db="EMBL/GenBank/DDBJ databases">
        <title>Massive genome expansion in bonnet fungi (Mycena s.s.) driven by repeated elements and novel gene families across ecological guilds.</title>
        <authorList>
            <consortium name="Lawrence Berkeley National Laboratory"/>
            <person name="Harder C.B."/>
            <person name="Miyauchi S."/>
            <person name="Viragh M."/>
            <person name="Kuo A."/>
            <person name="Thoen E."/>
            <person name="Andreopoulos B."/>
            <person name="Lu D."/>
            <person name="Skrede I."/>
            <person name="Drula E."/>
            <person name="Henrissat B."/>
            <person name="Morin E."/>
            <person name="Kohler A."/>
            <person name="Barry K."/>
            <person name="LaButti K."/>
            <person name="Morin E."/>
            <person name="Salamov A."/>
            <person name="Lipzen A."/>
            <person name="Mereny Z."/>
            <person name="Hegedus B."/>
            <person name="Baldrian P."/>
            <person name="Stursova M."/>
            <person name="Weitz H."/>
            <person name="Taylor A."/>
            <person name="Grigoriev I.V."/>
            <person name="Nagy L.G."/>
            <person name="Martin F."/>
            <person name="Kauserud H."/>
        </authorList>
    </citation>
    <scope>NUCLEOTIDE SEQUENCE</scope>
    <source>
        <strain evidence="1">9144</strain>
    </source>
</reference>
<proteinExistence type="predicted"/>
<dbReference type="Proteomes" id="UP001219525">
    <property type="component" value="Unassembled WGS sequence"/>
</dbReference>